<keyword evidence="2" id="KW-1185">Reference proteome</keyword>
<feature type="non-terminal residue" evidence="1">
    <location>
        <position position="303"/>
    </location>
</feature>
<proteinExistence type="predicted"/>
<evidence type="ECO:0000313" key="1">
    <source>
        <dbReference type="EMBL" id="PWN49387.1"/>
    </source>
</evidence>
<dbReference type="EMBL" id="KZ820058">
    <property type="protein sequence ID" value="PWN49387.1"/>
    <property type="molecule type" value="Genomic_DNA"/>
</dbReference>
<dbReference type="Proteomes" id="UP000245626">
    <property type="component" value="Unassembled WGS sequence"/>
</dbReference>
<sequence length="303" mass="34666">MGLFNALVKGSLLPWNYWSNSNRETDYETVLSSLSKQVQQVEIRLNTIRIRERRASVNLTIHAFLIWAVYSLLCWYFGYLELRTLWSSFSSYDRTDQASLVWLVWFPVVVSPILIIFTRKIVRWWYRRIGQAEEKHLIDLRRKRRDKIEEIKRATRYDHLRLLLEKYDETRPPTTNPNQKQKVARESNLASGKKQQIPTPTKSQVQAEGPGGGGGPIQVGNTSSPSTPSRTQGGGGLQAPFQLSNPTTPSFPPTKRTWIDKLADAVLGAEDPSVWGPEQKYALICSRCFSHNGLATKEDFQEI</sequence>
<protein>
    <submittedName>
        <fullName evidence="1">Uncharacterized protein</fullName>
    </submittedName>
</protein>
<organism evidence="1 2">
    <name type="scientific">Violaceomyces palustris</name>
    <dbReference type="NCBI Taxonomy" id="1673888"/>
    <lineage>
        <taxon>Eukaryota</taxon>
        <taxon>Fungi</taxon>
        <taxon>Dikarya</taxon>
        <taxon>Basidiomycota</taxon>
        <taxon>Ustilaginomycotina</taxon>
        <taxon>Ustilaginomycetes</taxon>
        <taxon>Violaceomycetales</taxon>
        <taxon>Violaceomycetaceae</taxon>
        <taxon>Violaceomyces</taxon>
    </lineage>
</organism>
<reference evidence="1 2" key="1">
    <citation type="journal article" date="2018" name="Mol. Biol. Evol.">
        <title>Broad Genomic Sampling Reveals a Smut Pathogenic Ancestry of the Fungal Clade Ustilaginomycotina.</title>
        <authorList>
            <person name="Kijpornyongpan T."/>
            <person name="Mondo S.J."/>
            <person name="Barry K."/>
            <person name="Sandor L."/>
            <person name="Lee J."/>
            <person name="Lipzen A."/>
            <person name="Pangilinan J."/>
            <person name="LaButti K."/>
            <person name="Hainaut M."/>
            <person name="Henrissat B."/>
            <person name="Grigoriev I.V."/>
            <person name="Spatafora J.W."/>
            <person name="Aime M.C."/>
        </authorList>
    </citation>
    <scope>NUCLEOTIDE SEQUENCE [LARGE SCALE GENOMIC DNA]</scope>
    <source>
        <strain evidence="1 2">SA 807</strain>
    </source>
</reference>
<evidence type="ECO:0000313" key="2">
    <source>
        <dbReference type="Proteomes" id="UP000245626"/>
    </source>
</evidence>
<gene>
    <name evidence="1" type="ORF">IE53DRAFT_299438</name>
</gene>
<accession>A0ACD0NUB4</accession>
<name>A0ACD0NUB4_9BASI</name>